<evidence type="ECO:0000313" key="7">
    <source>
        <dbReference type="EMBL" id="MBN3317239.1"/>
    </source>
</evidence>
<sequence>MMYTSFGTECDSSSRCSTASPADNLAYFHSPADSYSSMGSPANKTQDFTDLTVSSASFIPTVTAISTSPDLQWMVQPTTLTSSVAPSHSRAHPYSAQGSRPAYAQSGMFKTAGPRGHSSGRRGKNEQLSPEEEEKRRVRRERNKMAAAKCRNRRRELTDTLQAETDGLEDQKSALQTEIANLMKEKEKLEFILAAHKPACKIPADLDTSFPETAVSPSLSIQEDPASQIQSTFAGASSISEPMPASSKASLFSSTSASDACAPTVQVSDLDSSLELKDDSFDLFASFKKNPAETARSVPDMDLSSSFYAPDWEPLYTSAAADLESLCTPVVTCTPSCTTYTSSFVFTYPEAEPLPNCGVAHRRGSSSNDQSSDSLSSPTLLAL</sequence>
<dbReference type="EMBL" id="JAAWVO010033876">
    <property type="protein sequence ID" value="MBN3317239.1"/>
    <property type="molecule type" value="Genomic_DNA"/>
</dbReference>
<dbReference type="PANTHER" id="PTHR23351">
    <property type="entry name" value="FOS TRANSCRIPTION FACTOR-RELATED"/>
    <property type="match status" value="1"/>
</dbReference>
<feature type="region of interest" description="Disordered" evidence="5">
    <location>
        <begin position="219"/>
        <end position="240"/>
    </location>
</feature>
<dbReference type="Proteomes" id="UP000736164">
    <property type="component" value="Unassembled WGS sequence"/>
</dbReference>
<proteinExistence type="inferred from homology"/>
<evidence type="ECO:0000256" key="1">
    <source>
        <dbReference type="ARBA" id="ARBA00007619"/>
    </source>
</evidence>
<feature type="compositionally biased region" description="Low complexity" evidence="5">
    <location>
        <begin position="365"/>
        <end position="377"/>
    </location>
</feature>
<keyword evidence="8" id="KW-1185">Reference proteome</keyword>
<feature type="region of interest" description="Disordered" evidence="5">
    <location>
        <begin position="357"/>
        <end position="383"/>
    </location>
</feature>
<feature type="region of interest" description="Disordered" evidence="5">
    <location>
        <begin position="81"/>
        <end position="154"/>
    </location>
</feature>
<dbReference type="PRINTS" id="PR00042">
    <property type="entry name" value="LEUZIPPRFOS"/>
</dbReference>
<dbReference type="SMART" id="SM00338">
    <property type="entry name" value="BRLZ"/>
    <property type="match status" value="1"/>
</dbReference>
<name>A0A8J7TBD7_ATRSP</name>
<organism evidence="7 8">
    <name type="scientific">Atractosteus spatula</name>
    <name type="common">Alligator gar</name>
    <name type="synonym">Lepisosteus spatula</name>
    <dbReference type="NCBI Taxonomy" id="7917"/>
    <lineage>
        <taxon>Eukaryota</taxon>
        <taxon>Metazoa</taxon>
        <taxon>Chordata</taxon>
        <taxon>Craniata</taxon>
        <taxon>Vertebrata</taxon>
        <taxon>Euteleostomi</taxon>
        <taxon>Actinopterygii</taxon>
        <taxon>Neopterygii</taxon>
        <taxon>Holostei</taxon>
        <taxon>Semionotiformes</taxon>
        <taxon>Lepisosteidae</taxon>
        <taxon>Atractosteus</taxon>
    </lineage>
</organism>
<dbReference type="PANTHER" id="PTHR23351:SF4">
    <property type="entry name" value="PROTEIN C-FOS"/>
    <property type="match status" value="1"/>
</dbReference>
<feature type="domain" description="BZIP" evidence="6">
    <location>
        <begin position="133"/>
        <end position="196"/>
    </location>
</feature>
<gene>
    <name evidence="7" type="primary">Fos_2</name>
    <name evidence="7" type="ORF">GTO95_0005524</name>
</gene>
<dbReference type="PROSITE" id="PS50217">
    <property type="entry name" value="BZIP"/>
    <property type="match status" value="1"/>
</dbReference>
<dbReference type="InterPro" id="IPR000837">
    <property type="entry name" value="AP-1"/>
</dbReference>
<dbReference type="GO" id="GO:0000978">
    <property type="term" value="F:RNA polymerase II cis-regulatory region sequence-specific DNA binding"/>
    <property type="evidence" value="ECO:0007669"/>
    <property type="project" value="TreeGrafter"/>
</dbReference>
<dbReference type="CDD" id="cd14721">
    <property type="entry name" value="bZIP_Fos"/>
    <property type="match status" value="1"/>
</dbReference>
<evidence type="ECO:0000256" key="3">
    <source>
        <dbReference type="ARBA" id="ARBA00029563"/>
    </source>
</evidence>
<keyword evidence="2" id="KW-0238">DNA-binding</keyword>
<dbReference type="FunFam" id="1.20.5.170:FF:000006">
    <property type="entry name" value="fos-related antigen 2 isoform X1"/>
    <property type="match status" value="1"/>
</dbReference>
<feature type="non-terminal residue" evidence="7">
    <location>
        <position position="383"/>
    </location>
</feature>
<evidence type="ECO:0000256" key="4">
    <source>
        <dbReference type="ARBA" id="ARBA00031103"/>
    </source>
</evidence>
<dbReference type="PROSITE" id="PS00036">
    <property type="entry name" value="BZIP_BASIC"/>
    <property type="match status" value="1"/>
</dbReference>
<evidence type="ECO:0000313" key="8">
    <source>
        <dbReference type="Proteomes" id="UP000736164"/>
    </source>
</evidence>
<evidence type="ECO:0000259" key="6">
    <source>
        <dbReference type="PROSITE" id="PS50217"/>
    </source>
</evidence>
<dbReference type="AlphaFoldDB" id="A0A8J7TBD7"/>
<dbReference type="InterPro" id="IPR004827">
    <property type="entry name" value="bZIP"/>
</dbReference>
<accession>A0A8J7TBD7</accession>
<comment type="similarity">
    <text evidence="1">Belongs to the bZIP family. Fos subfamily.</text>
</comment>
<dbReference type="GO" id="GO:0000981">
    <property type="term" value="F:DNA-binding transcription factor activity, RNA polymerase II-specific"/>
    <property type="evidence" value="ECO:0007669"/>
    <property type="project" value="TreeGrafter"/>
</dbReference>
<comment type="caution">
    <text evidence="7">The sequence shown here is derived from an EMBL/GenBank/DDBJ whole genome shotgun (WGS) entry which is preliminary data.</text>
</comment>
<evidence type="ECO:0000256" key="5">
    <source>
        <dbReference type="SAM" id="MobiDB-lite"/>
    </source>
</evidence>
<evidence type="ECO:0000256" key="2">
    <source>
        <dbReference type="ARBA" id="ARBA00023125"/>
    </source>
</evidence>
<dbReference type="Pfam" id="PF00170">
    <property type="entry name" value="bZIP_1"/>
    <property type="match status" value="1"/>
</dbReference>
<reference evidence="7" key="1">
    <citation type="journal article" date="2021" name="Cell">
        <title>Tracing the genetic footprints of vertebrate landing in non-teleost ray-finned fishes.</title>
        <authorList>
            <person name="Bi X."/>
            <person name="Wang K."/>
            <person name="Yang L."/>
            <person name="Pan H."/>
            <person name="Jiang H."/>
            <person name="Wei Q."/>
            <person name="Fang M."/>
            <person name="Yu H."/>
            <person name="Zhu C."/>
            <person name="Cai Y."/>
            <person name="He Y."/>
            <person name="Gan X."/>
            <person name="Zeng H."/>
            <person name="Yu D."/>
            <person name="Zhu Y."/>
            <person name="Jiang H."/>
            <person name="Qiu Q."/>
            <person name="Yang H."/>
            <person name="Zhang Y.E."/>
            <person name="Wang W."/>
            <person name="Zhu M."/>
            <person name="He S."/>
            <person name="Zhang G."/>
        </authorList>
    </citation>
    <scope>NUCLEOTIDE SEQUENCE</scope>
    <source>
        <strain evidence="7">Allg_001</strain>
    </source>
</reference>
<dbReference type="Gene3D" id="1.20.5.170">
    <property type="match status" value="1"/>
</dbReference>
<dbReference type="SUPFAM" id="SSF57959">
    <property type="entry name" value="Leucine zipper domain"/>
    <property type="match status" value="1"/>
</dbReference>
<dbReference type="GO" id="GO:0005634">
    <property type="term" value="C:nucleus"/>
    <property type="evidence" value="ECO:0007669"/>
    <property type="project" value="TreeGrafter"/>
</dbReference>
<dbReference type="InterPro" id="IPR046347">
    <property type="entry name" value="bZIP_sf"/>
</dbReference>
<feature type="non-terminal residue" evidence="7">
    <location>
        <position position="1"/>
    </location>
</feature>
<protein>
    <recommendedName>
        <fullName evidence="3">Protein c-Fos</fullName>
    </recommendedName>
    <alternativeName>
        <fullName evidence="4">Cellular oncogene fos</fullName>
    </alternativeName>
</protein>